<feature type="domain" description="YheO-like" evidence="1">
    <location>
        <begin position="2"/>
        <end position="102"/>
    </location>
</feature>
<feature type="domain" description="Transcriptional regulator DauR-like HTH" evidence="2">
    <location>
        <begin position="132"/>
        <end position="192"/>
    </location>
</feature>
<gene>
    <name evidence="3" type="ORF">VT50_0228890</name>
</gene>
<evidence type="ECO:0000313" key="4">
    <source>
        <dbReference type="Proteomes" id="UP000033615"/>
    </source>
</evidence>
<dbReference type="InterPro" id="IPR013559">
    <property type="entry name" value="YheO"/>
</dbReference>
<name>A0A1V4CXZ1_9ACTN</name>
<dbReference type="InterPro" id="IPR039445">
    <property type="entry name" value="DauR-like_HTH"/>
</dbReference>
<reference evidence="3" key="1">
    <citation type="submission" date="2016-12" db="EMBL/GenBank/DDBJ databases">
        <title>Genome sequence of Streptomyces antioxidans MUSC 164.</title>
        <authorList>
            <person name="Lee L.-H."/>
            <person name="Ser H.-L."/>
        </authorList>
    </citation>
    <scope>NUCLEOTIDE SEQUENCE [LARGE SCALE GENOMIC DNA]</scope>
    <source>
        <strain evidence="3">MUSC 164</strain>
    </source>
</reference>
<dbReference type="Pfam" id="PF08348">
    <property type="entry name" value="PAS_6"/>
    <property type="match status" value="1"/>
</dbReference>
<dbReference type="Proteomes" id="UP000033615">
    <property type="component" value="Unassembled WGS sequence"/>
</dbReference>
<dbReference type="InterPro" id="IPR039446">
    <property type="entry name" value="DauR-like"/>
</dbReference>
<accession>A0A1V4CXZ1</accession>
<comment type="caution">
    <text evidence="3">The sequence shown here is derived from an EMBL/GenBank/DDBJ whole genome shotgun (WGS) entry which is preliminary data.</text>
</comment>
<dbReference type="PANTHER" id="PTHR35568:SF1">
    <property type="entry name" value="TRANSCRIPTIONAL REGULATOR DAUR"/>
    <property type="match status" value="1"/>
</dbReference>
<organism evidence="3 4">
    <name type="scientific">Streptomyces antioxidans</name>
    <dbReference type="NCBI Taxonomy" id="1507734"/>
    <lineage>
        <taxon>Bacteria</taxon>
        <taxon>Bacillati</taxon>
        <taxon>Actinomycetota</taxon>
        <taxon>Actinomycetes</taxon>
        <taxon>Kitasatosporales</taxon>
        <taxon>Streptomycetaceae</taxon>
        <taxon>Streptomyces</taxon>
    </lineage>
</organism>
<evidence type="ECO:0008006" key="5">
    <source>
        <dbReference type="Google" id="ProtNLM"/>
    </source>
</evidence>
<dbReference type="AlphaFoldDB" id="A0A1V4CXZ1"/>
<keyword evidence="4" id="KW-1185">Reference proteome</keyword>
<evidence type="ECO:0000313" key="3">
    <source>
        <dbReference type="EMBL" id="OPF73191.1"/>
    </source>
</evidence>
<protein>
    <recommendedName>
        <fullName evidence="5">DNA-binding protein</fullName>
    </recommendedName>
</protein>
<proteinExistence type="predicted"/>
<evidence type="ECO:0000259" key="1">
    <source>
        <dbReference type="Pfam" id="PF08348"/>
    </source>
</evidence>
<dbReference type="Pfam" id="PF13309">
    <property type="entry name" value="HTH_22"/>
    <property type="match status" value="1"/>
</dbReference>
<dbReference type="OrthoDB" id="9796595at2"/>
<sequence length="196" mass="20931">MQIAKALGQMFPLCEVVVHDLTTPARAVLAIHNPQSGRTVGDATSTLGWARSADPSLPEVVSKYPSAFPDGRAAVSTSIGIRGESGEYIAALCLNLDTSLLAPLRTLMDQMLSFEDSAPLLDSLAPHSPGTLEERAEELALQTGRQPTALDPQDRRRVVQTLSREGFLDQKRAVPRIAAVLGVARATVYKDLGADS</sequence>
<evidence type="ECO:0000259" key="2">
    <source>
        <dbReference type="Pfam" id="PF13309"/>
    </source>
</evidence>
<dbReference type="EMBL" id="LAKD02000095">
    <property type="protein sequence ID" value="OPF73191.1"/>
    <property type="molecule type" value="Genomic_DNA"/>
</dbReference>
<dbReference type="PANTHER" id="PTHR35568">
    <property type="entry name" value="TRANSCRIPTIONAL REGULATOR DAUR"/>
    <property type="match status" value="1"/>
</dbReference>